<dbReference type="GO" id="GO:0008237">
    <property type="term" value="F:metallopeptidase activity"/>
    <property type="evidence" value="ECO:0007669"/>
    <property type="project" value="UniProtKB-KW"/>
</dbReference>
<evidence type="ECO:0000256" key="5">
    <source>
        <dbReference type="ARBA" id="ARBA00022833"/>
    </source>
</evidence>
<feature type="binding site" evidence="9">
    <location>
        <position position="140"/>
    </location>
    <ligand>
        <name>Zn(2+)</name>
        <dbReference type="ChEBI" id="CHEBI:29105"/>
        <label>1</label>
    </ligand>
</feature>
<dbReference type="RefSeq" id="WP_014545661.1">
    <property type="nucleotide sequence ID" value="NC_013410.1"/>
</dbReference>
<keyword evidence="4 12" id="KW-0378">Hydrolase</keyword>
<dbReference type="Pfam" id="PF07687">
    <property type="entry name" value="M20_dimer"/>
    <property type="match status" value="1"/>
</dbReference>
<evidence type="ECO:0000259" key="10">
    <source>
        <dbReference type="Pfam" id="PF07687"/>
    </source>
</evidence>
<dbReference type="InterPro" id="IPR001261">
    <property type="entry name" value="ArgE/DapE_CS"/>
</dbReference>
<dbReference type="PANTHER" id="PTHR42994:SF1">
    <property type="entry name" value="PEPTIDASE T"/>
    <property type="match status" value="1"/>
</dbReference>
<dbReference type="SUPFAM" id="SSF53187">
    <property type="entry name" value="Zn-dependent exopeptidases"/>
    <property type="match status" value="1"/>
</dbReference>
<dbReference type="Proteomes" id="UP000000517">
    <property type="component" value="Chromosome"/>
</dbReference>
<evidence type="ECO:0000256" key="9">
    <source>
        <dbReference type="PIRSR" id="PIRSR037215-2"/>
    </source>
</evidence>
<dbReference type="SUPFAM" id="SSF55031">
    <property type="entry name" value="Bacterial exopeptidase dimerisation domain"/>
    <property type="match status" value="1"/>
</dbReference>
<feature type="active site" description="Proton acceptor" evidence="8">
    <location>
        <position position="184"/>
    </location>
</feature>
<comment type="cofactor">
    <cofactor evidence="9">
        <name>Zn(2+)</name>
        <dbReference type="ChEBI" id="CHEBI:29105"/>
    </cofactor>
    <text evidence="9">Binds 2 Zn(2+) ions per subunit.</text>
</comment>
<dbReference type="PROSITE" id="PS00758">
    <property type="entry name" value="ARGE_DAPE_CPG2_1"/>
    <property type="match status" value="1"/>
</dbReference>
<dbReference type="NCBIfam" id="TIGR01882">
    <property type="entry name" value="peptidase-T"/>
    <property type="match status" value="1"/>
</dbReference>
<dbReference type="GO" id="GO:0005829">
    <property type="term" value="C:cytosol"/>
    <property type="evidence" value="ECO:0007669"/>
    <property type="project" value="TreeGrafter"/>
</dbReference>
<organism evidence="12 13">
    <name type="scientific">Fibrobacter succinogenes (strain ATCC 19169 / S85)</name>
    <dbReference type="NCBI Taxonomy" id="59374"/>
    <lineage>
        <taxon>Bacteria</taxon>
        <taxon>Pseudomonadati</taxon>
        <taxon>Fibrobacterota</taxon>
        <taxon>Fibrobacteria</taxon>
        <taxon>Fibrobacterales</taxon>
        <taxon>Fibrobacteraceae</taxon>
        <taxon>Fibrobacter</taxon>
    </lineage>
</organism>
<dbReference type="eggNOG" id="COG2195">
    <property type="taxonomic scope" value="Bacteria"/>
</dbReference>
<keyword evidence="6" id="KW-0482">Metalloprotease</keyword>
<evidence type="ECO:0000256" key="2">
    <source>
        <dbReference type="ARBA" id="ARBA00022670"/>
    </source>
</evidence>
<feature type="binding site" evidence="9">
    <location>
        <position position="78"/>
    </location>
    <ligand>
        <name>Zn(2+)</name>
        <dbReference type="ChEBI" id="CHEBI:29105"/>
        <label>1</label>
    </ligand>
</feature>
<reference evidence="12" key="3">
    <citation type="submission" date="2010-08" db="EMBL/GenBank/DDBJ databases">
        <authorList>
            <person name="Durkin A.S."/>
            <person name="Nelson K.E."/>
            <person name="Morrison M."/>
            <person name="Forsberg C.W."/>
            <person name="Wilson D.B."/>
            <person name="Russell J.B."/>
            <person name="Cann I.K.O."/>
            <person name="Mackie R.I."/>
            <person name="White B.A."/>
        </authorList>
    </citation>
    <scope>NUCLEOTIDE SEQUENCE</scope>
    <source>
        <strain evidence="12">S85</strain>
    </source>
</reference>
<feature type="binding site" evidence="9">
    <location>
        <position position="389"/>
    </location>
    <ligand>
        <name>Zn(2+)</name>
        <dbReference type="ChEBI" id="CHEBI:29105"/>
        <label>2</label>
    </ligand>
</feature>
<dbReference type="NCBIfam" id="NF009920">
    <property type="entry name" value="PRK13381.1"/>
    <property type="match status" value="1"/>
</dbReference>
<dbReference type="PANTHER" id="PTHR42994">
    <property type="entry name" value="PEPTIDASE T"/>
    <property type="match status" value="1"/>
</dbReference>
<dbReference type="HOGENOM" id="CLU_053676_0_0_0"/>
<dbReference type="KEGG" id="fsc:FSU_1364"/>
<evidence type="ECO:0000313" key="13">
    <source>
        <dbReference type="Proteomes" id="UP000000517"/>
    </source>
</evidence>
<dbReference type="EC" id="3.4.11.4" evidence="7"/>
<dbReference type="STRING" id="59374.FSU_1364"/>
<keyword evidence="3 9" id="KW-0479">Metal-binding</keyword>
<dbReference type="InterPro" id="IPR010161">
    <property type="entry name" value="Peptidase_M20B"/>
</dbReference>
<dbReference type="OrthoDB" id="9804934at2"/>
<evidence type="ECO:0000256" key="1">
    <source>
        <dbReference type="ARBA" id="ARBA00009692"/>
    </source>
</evidence>
<dbReference type="Gene3D" id="3.40.630.10">
    <property type="entry name" value="Zn peptidases"/>
    <property type="match status" value="1"/>
</dbReference>
<dbReference type="InterPro" id="IPR036264">
    <property type="entry name" value="Bact_exopeptidase_dim_dom"/>
</dbReference>
<keyword evidence="12" id="KW-0031">Aminopeptidase</keyword>
<gene>
    <name evidence="12" type="primary">pepT</name>
    <name evidence="11" type="ordered locus">Fisuc_0915</name>
    <name evidence="12" type="ordered locus">FSU_1364</name>
</gene>
<feature type="domain" description="Peptidase M20 dimerisation" evidence="10">
    <location>
        <begin position="216"/>
        <end position="317"/>
    </location>
</feature>
<evidence type="ECO:0000313" key="14">
    <source>
        <dbReference type="Proteomes" id="UP000001497"/>
    </source>
</evidence>
<sequence>MKVQDRFLKYVSFTTTSDENSESCPSTKQQLELAKFLTEELEQIGLSQVKMDENGYVYGLLPATEGRESDTPIGFISHMDTSPDFSGVNPKPQIIEDYDGEDVLLKGSGAVLKVEDFPTLKWLKGRTLITTDGTTLLGADDKAGIAEIVTAMEELIEIDRHAESRGYENLSGHGDIWVCFTPDEEIGRGADRLDLSYFTAKYAYTVDGGYEGDIAYENFNAASATFKIHGKGVHPGEAKGIMKNASLMAAEIAMALPENETPATTEGREGFYHLTDMQGDVTEATLNYIVRDHDQTRFEERQEFLREIAKKFNEKFGEGSIELELKHSYSNMLQIIEKTPEVLERARTAIAAENITPVSDPVRGGTDGAKLSFMGLPCPNLGTGGYGYHGPFEHVTVEGMETVVRIIKRIATSRG</sequence>
<dbReference type="EMBL" id="CP002158">
    <property type="protein sequence ID" value="ADL26486.1"/>
    <property type="molecule type" value="Genomic_DNA"/>
</dbReference>
<evidence type="ECO:0000256" key="8">
    <source>
        <dbReference type="PIRSR" id="PIRSR037215-1"/>
    </source>
</evidence>
<dbReference type="AlphaFoldDB" id="C9RP58"/>
<dbReference type="PIRSF" id="PIRSF037215">
    <property type="entry name" value="Peptidase_M20B"/>
    <property type="match status" value="1"/>
</dbReference>
<dbReference type="InterPro" id="IPR002933">
    <property type="entry name" value="Peptidase_M20"/>
</dbReference>
<evidence type="ECO:0000313" key="11">
    <source>
        <dbReference type="EMBL" id="ACX74522.1"/>
    </source>
</evidence>
<evidence type="ECO:0000256" key="6">
    <source>
        <dbReference type="ARBA" id="ARBA00023049"/>
    </source>
</evidence>
<reference evidence="13" key="2">
    <citation type="submission" date="2010-08" db="EMBL/GenBank/DDBJ databases">
        <title>Complete sequence of Fibrobacter succinogenes subsp. succinogenes S85.</title>
        <authorList>
            <person name="Durkin A.S."/>
            <person name="Nelson K.E."/>
            <person name="Morrison M."/>
            <person name="Forsberg C.W."/>
            <person name="Wilson D.B."/>
            <person name="Russell J.B."/>
            <person name="Cann I.K.O."/>
            <person name="Mackie R.I."/>
            <person name="White B.A."/>
        </authorList>
    </citation>
    <scope>NUCLEOTIDE SEQUENCE [LARGE SCALE GENOMIC DNA]</scope>
    <source>
        <strain evidence="13">ATCC 19169 / S85</strain>
    </source>
</reference>
<dbReference type="KEGG" id="fsu:Fisuc_0915"/>
<dbReference type="GO" id="GO:0045148">
    <property type="term" value="F:tripeptide aminopeptidase activity"/>
    <property type="evidence" value="ECO:0007669"/>
    <property type="project" value="UniProtKB-UniRule"/>
</dbReference>
<proteinExistence type="inferred from homology"/>
<dbReference type="PATRIC" id="fig|59374.8.peg.1313"/>
<reference evidence="11 14" key="1">
    <citation type="submission" date="2009-10" db="EMBL/GenBank/DDBJ databases">
        <title>Complete sequence of Fibrobacter succinogenes subsp. succinogenes S85.</title>
        <authorList>
            <consortium name="US DOE Joint Genome Institute"/>
            <person name="Lucas S."/>
            <person name="Copeland A."/>
            <person name="Lapidus A."/>
            <person name="Glavina del Rio T."/>
            <person name="Tice H."/>
            <person name="Bruce D."/>
            <person name="Goodwin L."/>
            <person name="Pitluck S."/>
            <person name="Chertkov O."/>
            <person name="Detter J.C."/>
            <person name="Han C."/>
            <person name="Tapia R."/>
            <person name="Larimer F."/>
            <person name="Land M."/>
            <person name="Hauser L."/>
            <person name="Kyrpides N."/>
            <person name="Mikhailova N."/>
            <person name="Weimer P.J."/>
            <person name="Stevenson D.M."/>
            <person name="Boyum J."/>
            <person name="Brumm P.I."/>
            <person name="Mead D."/>
        </authorList>
    </citation>
    <scope>NUCLEOTIDE SEQUENCE [LARGE SCALE GENOMIC DNA]</scope>
    <source>
        <strain evidence="14">ATCC 19169 / S85</strain>
        <strain evidence="11">S85</strain>
    </source>
</reference>
<dbReference type="GO" id="GO:0006518">
    <property type="term" value="P:peptide metabolic process"/>
    <property type="evidence" value="ECO:0007669"/>
    <property type="project" value="InterPro"/>
</dbReference>
<dbReference type="EMBL" id="CP001792">
    <property type="protein sequence ID" value="ACX74522.1"/>
    <property type="molecule type" value="Genomic_DNA"/>
</dbReference>
<evidence type="ECO:0000256" key="4">
    <source>
        <dbReference type="ARBA" id="ARBA00022801"/>
    </source>
</evidence>
<dbReference type="Proteomes" id="UP000001497">
    <property type="component" value="Chromosome"/>
</dbReference>
<feature type="binding site" evidence="9">
    <location>
        <position position="207"/>
    </location>
    <ligand>
        <name>Zn(2+)</name>
        <dbReference type="ChEBI" id="CHEBI:29105"/>
        <label>1</label>
    </ligand>
</feature>
<dbReference type="NCBIfam" id="NF003976">
    <property type="entry name" value="PRK05469.1"/>
    <property type="match status" value="1"/>
</dbReference>
<dbReference type="CDD" id="cd03892">
    <property type="entry name" value="M20_peptT"/>
    <property type="match status" value="1"/>
</dbReference>
<feature type="binding site" evidence="9">
    <location>
        <position position="185"/>
    </location>
    <ligand>
        <name>Zn(2+)</name>
        <dbReference type="ChEBI" id="CHEBI:29105"/>
        <label>2</label>
    </ligand>
</feature>
<dbReference type="InterPro" id="IPR011650">
    <property type="entry name" value="Peptidase_M20_dimer"/>
</dbReference>
<feature type="active site" evidence="8">
    <location>
        <position position="80"/>
    </location>
</feature>
<dbReference type="Gene3D" id="3.30.70.360">
    <property type="match status" value="1"/>
</dbReference>
<protein>
    <recommendedName>
        <fullName evidence="7">Peptidase T</fullName>
        <ecNumber evidence="7">3.4.11.4</ecNumber>
    </recommendedName>
</protein>
<dbReference type="GO" id="GO:0006508">
    <property type="term" value="P:proteolysis"/>
    <property type="evidence" value="ECO:0007669"/>
    <property type="project" value="UniProtKB-UniRule"/>
</dbReference>
<feature type="binding site" evidence="9">
    <location>
        <position position="140"/>
    </location>
    <ligand>
        <name>Zn(2+)</name>
        <dbReference type="ChEBI" id="CHEBI:29105"/>
        <label>2</label>
    </ligand>
</feature>
<dbReference type="Pfam" id="PF01546">
    <property type="entry name" value="Peptidase_M20"/>
    <property type="match status" value="1"/>
</dbReference>
<evidence type="ECO:0000313" key="12">
    <source>
        <dbReference type="EMBL" id="ADL26486.1"/>
    </source>
</evidence>
<dbReference type="MEROPS" id="M20.003"/>
<dbReference type="GO" id="GO:0008270">
    <property type="term" value="F:zinc ion binding"/>
    <property type="evidence" value="ECO:0007669"/>
    <property type="project" value="InterPro"/>
</dbReference>
<keyword evidence="2" id="KW-0645">Protease</keyword>
<name>C9RP58_FIBSS</name>
<evidence type="ECO:0000256" key="3">
    <source>
        <dbReference type="ARBA" id="ARBA00022723"/>
    </source>
</evidence>
<accession>C9RP58</accession>
<keyword evidence="14" id="KW-1185">Reference proteome</keyword>
<comment type="similarity">
    <text evidence="1">Belongs to the peptidase M20B family.</text>
</comment>
<keyword evidence="5 9" id="KW-0862">Zinc</keyword>
<evidence type="ECO:0000256" key="7">
    <source>
        <dbReference type="NCBIfam" id="TIGR01882"/>
    </source>
</evidence>